<protein>
    <submittedName>
        <fullName evidence="1">Uncharacterized protein</fullName>
    </submittedName>
</protein>
<comment type="caution">
    <text evidence="1">The sequence shown here is derived from an EMBL/GenBank/DDBJ whole genome shotgun (WGS) entry which is preliminary data.</text>
</comment>
<organism evidence="1 2">
    <name type="scientific">Paenibacillus montaniterrae</name>
    <dbReference type="NCBI Taxonomy" id="429341"/>
    <lineage>
        <taxon>Bacteria</taxon>
        <taxon>Bacillati</taxon>
        <taxon>Bacillota</taxon>
        <taxon>Bacilli</taxon>
        <taxon>Bacillales</taxon>
        <taxon>Paenibacillaceae</taxon>
        <taxon>Paenibacillus</taxon>
    </lineage>
</organism>
<proteinExistence type="predicted"/>
<dbReference type="EMBL" id="BOSE01000006">
    <property type="protein sequence ID" value="GIP17780.1"/>
    <property type="molecule type" value="Genomic_DNA"/>
</dbReference>
<name>A0A920CYU6_9BACL</name>
<evidence type="ECO:0000313" key="2">
    <source>
        <dbReference type="Proteomes" id="UP000683139"/>
    </source>
</evidence>
<dbReference type="AlphaFoldDB" id="A0A920CYU6"/>
<accession>A0A920CYU6</accession>
<reference evidence="1" key="1">
    <citation type="submission" date="2021-03" db="EMBL/GenBank/DDBJ databases">
        <title>Antimicrobial resistance genes in bacteria isolated from Japanese honey, and their potential for conferring macrolide and lincosamide resistance in the American foulbrood pathogen Paenibacillus larvae.</title>
        <authorList>
            <person name="Okamoto M."/>
            <person name="Kumagai M."/>
            <person name="Kanamori H."/>
            <person name="Takamatsu D."/>
        </authorList>
    </citation>
    <scope>NUCLEOTIDE SEQUENCE</scope>
    <source>
        <strain evidence="1">J40TS1</strain>
    </source>
</reference>
<gene>
    <name evidence="1" type="ORF">J40TS1_34220</name>
</gene>
<keyword evidence="2" id="KW-1185">Reference proteome</keyword>
<evidence type="ECO:0000313" key="1">
    <source>
        <dbReference type="EMBL" id="GIP17780.1"/>
    </source>
</evidence>
<dbReference type="Proteomes" id="UP000683139">
    <property type="component" value="Unassembled WGS sequence"/>
</dbReference>
<dbReference type="RefSeq" id="WP_213517444.1">
    <property type="nucleotide sequence ID" value="NZ_BOSE01000006.1"/>
</dbReference>
<sequence length="77" mass="8786">MISHSTKEIDELIKAEIEKFAQKHNLIAEGESEEDKYVSLVNQIKELGYKVTLQKEEDISIADGKATITYKVKFKSL</sequence>